<keyword evidence="1" id="KW-0378">Hydrolase</keyword>
<protein>
    <recommendedName>
        <fullName evidence="4">Sortase A</fullName>
    </recommendedName>
</protein>
<accession>A0A644XWB9</accession>
<dbReference type="GO" id="GO:0016787">
    <property type="term" value="F:hydrolase activity"/>
    <property type="evidence" value="ECO:0007669"/>
    <property type="project" value="UniProtKB-KW"/>
</dbReference>
<evidence type="ECO:0000256" key="1">
    <source>
        <dbReference type="ARBA" id="ARBA00022801"/>
    </source>
</evidence>
<feature type="transmembrane region" description="Helical" evidence="2">
    <location>
        <begin position="21"/>
        <end position="41"/>
    </location>
</feature>
<evidence type="ECO:0008006" key="4">
    <source>
        <dbReference type="Google" id="ProtNLM"/>
    </source>
</evidence>
<dbReference type="AlphaFoldDB" id="A0A644XWB9"/>
<reference evidence="3" key="1">
    <citation type="submission" date="2019-08" db="EMBL/GenBank/DDBJ databases">
        <authorList>
            <person name="Kucharzyk K."/>
            <person name="Murdoch R.W."/>
            <person name="Higgins S."/>
            <person name="Loffler F."/>
        </authorList>
    </citation>
    <scope>NUCLEOTIDE SEQUENCE</scope>
</reference>
<dbReference type="CDD" id="cd05830">
    <property type="entry name" value="Sortase_E"/>
    <property type="match status" value="1"/>
</dbReference>
<name>A0A644XWB9_9ZZZZ</name>
<dbReference type="NCBIfam" id="TIGR01076">
    <property type="entry name" value="sortase_fam"/>
    <property type="match status" value="1"/>
</dbReference>
<dbReference type="EMBL" id="VSSQ01003393">
    <property type="protein sequence ID" value="MPM20485.1"/>
    <property type="molecule type" value="Genomic_DNA"/>
</dbReference>
<dbReference type="InterPro" id="IPR023365">
    <property type="entry name" value="Sortase_dom-sf"/>
</dbReference>
<dbReference type="SUPFAM" id="SSF63817">
    <property type="entry name" value="Sortase"/>
    <property type="match status" value="1"/>
</dbReference>
<keyword evidence="2" id="KW-0472">Membrane</keyword>
<keyword evidence="2" id="KW-0812">Transmembrane</keyword>
<proteinExistence type="predicted"/>
<keyword evidence="2" id="KW-1133">Transmembrane helix</keyword>
<dbReference type="Pfam" id="PF04203">
    <property type="entry name" value="Sortase"/>
    <property type="match status" value="1"/>
</dbReference>
<evidence type="ECO:0000313" key="3">
    <source>
        <dbReference type="EMBL" id="MPM20485.1"/>
    </source>
</evidence>
<evidence type="ECO:0000256" key="2">
    <source>
        <dbReference type="SAM" id="Phobius"/>
    </source>
</evidence>
<dbReference type="InterPro" id="IPR005754">
    <property type="entry name" value="Sortase"/>
</dbReference>
<comment type="caution">
    <text evidence="3">The sequence shown here is derived from an EMBL/GenBank/DDBJ whole genome shotgun (WGS) entry which is preliminary data.</text>
</comment>
<dbReference type="Gene3D" id="2.40.260.10">
    <property type="entry name" value="Sortase"/>
    <property type="match status" value="1"/>
</dbReference>
<dbReference type="InterPro" id="IPR042003">
    <property type="entry name" value="Sortase_E"/>
</dbReference>
<gene>
    <name evidence="3" type="ORF">SDC9_66915</name>
</gene>
<organism evidence="3">
    <name type="scientific">bioreactor metagenome</name>
    <dbReference type="NCBI Taxonomy" id="1076179"/>
    <lineage>
        <taxon>unclassified sequences</taxon>
        <taxon>metagenomes</taxon>
        <taxon>ecological metagenomes</taxon>
    </lineage>
</organism>
<sequence length="214" mass="24237">MPSKKSDKVKKSLSKKENKKTFSWFVLVGTILVLLSLLIPARTFAPVIKSEIKYQIDKKNNKITEITPVNTDFSIIVPKINASAKVVKDVDPFNSSVYQHALTQGVAHALGTATPDTNGNTFIFAHSAGNWYQANQYNAVFYLLNKLTTNDQVFIYYQNKKYIYLVKELKFVASTDIKFMNQDLSKHQLTLMTCWPPGTTLKRLVIIAELQNVN</sequence>